<sequence>MPDQRTSSDIPVPGQNSANEGAVGINTPLPDFGLLSMIQNLKEKTPLLLQTLPDLLNQSQHETVRDFSVRLESLINKSFDQENDDSEVLSPPVKAILGLFRDDPPVPTWSSAVK</sequence>
<reference evidence="2 3" key="1">
    <citation type="journal article" date="2019" name="Sci. Rep.">
        <title>Orb-weaving spider Araneus ventricosus genome elucidates the spidroin gene catalogue.</title>
        <authorList>
            <person name="Kono N."/>
            <person name="Nakamura H."/>
            <person name="Ohtoshi R."/>
            <person name="Moran D.A.P."/>
            <person name="Shinohara A."/>
            <person name="Yoshida Y."/>
            <person name="Fujiwara M."/>
            <person name="Mori M."/>
            <person name="Tomita M."/>
            <person name="Arakawa K."/>
        </authorList>
    </citation>
    <scope>NUCLEOTIDE SEQUENCE [LARGE SCALE GENOMIC DNA]</scope>
</reference>
<evidence type="ECO:0000313" key="3">
    <source>
        <dbReference type="Proteomes" id="UP000499080"/>
    </source>
</evidence>
<dbReference type="OrthoDB" id="6780827at2759"/>
<proteinExistence type="predicted"/>
<name>A0A4Y2UMY3_ARAVE</name>
<comment type="caution">
    <text evidence="2">The sequence shown here is derived from an EMBL/GenBank/DDBJ whole genome shotgun (WGS) entry which is preliminary data.</text>
</comment>
<dbReference type="Proteomes" id="UP000499080">
    <property type="component" value="Unassembled WGS sequence"/>
</dbReference>
<feature type="compositionally biased region" description="Polar residues" evidence="1">
    <location>
        <begin position="1"/>
        <end position="19"/>
    </location>
</feature>
<accession>A0A4Y2UMY3</accession>
<keyword evidence="3" id="KW-1185">Reference proteome</keyword>
<evidence type="ECO:0000313" key="2">
    <source>
        <dbReference type="EMBL" id="GBO13504.1"/>
    </source>
</evidence>
<organism evidence="2 3">
    <name type="scientific">Araneus ventricosus</name>
    <name type="common">Orbweaver spider</name>
    <name type="synonym">Epeira ventricosa</name>
    <dbReference type="NCBI Taxonomy" id="182803"/>
    <lineage>
        <taxon>Eukaryota</taxon>
        <taxon>Metazoa</taxon>
        <taxon>Ecdysozoa</taxon>
        <taxon>Arthropoda</taxon>
        <taxon>Chelicerata</taxon>
        <taxon>Arachnida</taxon>
        <taxon>Araneae</taxon>
        <taxon>Araneomorphae</taxon>
        <taxon>Entelegynae</taxon>
        <taxon>Araneoidea</taxon>
        <taxon>Araneidae</taxon>
        <taxon>Araneus</taxon>
    </lineage>
</organism>
<dbReference type="EMBL" id="BGPR01037812">
    <property type="protein sequence ID" value="GBO13504.1"/>
    <property type="molecule type" value="Genomic_DNA"/>
</dbReference>
<dbReference type="AlphaFoldDB" id="A0A4Y2UMY3"/>
<gene>
    <name evidence="2" type="ORF">AVEN_265536_1</name>
</gene>
<evidence type="ECO:0000256" key="1">
    <source>
        <dbReference type="SAM" id="MobiDB-lite"/>
    </source>
</evidence>
<feature type="region of interest" description="Disordered" evidence="1">
    <location>
        <begin position="1"/>
        <end position="24"/>
    </location>
</feature>
<protein>
    <submittedName>
        <fullName evidence="2">Uncharacterized protein</fullName>
    </submittedName>
</protein>